<protein>
    <submittedName>
        <fullName evidence="2">Uncharacterized protein</fullName>
    </submittedName>
</protein>
<feature type="transmembrane region" description="Helical" evidence="1">
    <location>
        <begin position="12"/>
        <end position="33"/>
    </location>
</feature>
<keyword evidence="3" id="KW-1185">Reference proteome</keyword>
<evidence type="ECO:0000256" key="1">
    <source>
        <dbReference type="SAM" id="Phobius"/>
    </source>
</evidence>
<dbReference type="VEuPathDB" id="FungiDB:FPRO_04651"/>
<evidence type="ECO:0000313" key="3">
    <source>
        <dbReference type="Proteomes" id="UP000183971"/>
    </source>
</evidence>
<keyword evidence="1" id="KW-1133">Transmembrane helix</keyword>
<reference evidence="3" key="1">
    <citation type="journal article" date="2016" name="Genome Biol. Evol.">
        <title>Comparative 'omics' of the Fusarium fujikuroi species complex highlights differences in genetic potential and metabolite synthesis.</title>
        <authorList>
            <person name="Niehaus E.-M."/>
            <person name="Muensterkoetter M."/>
            <person name="Proctor R.H."/>
            <person name="Brown D.W."/>
            <person name="Sharon A."/>
            <person name="Idan Y."/>
            <person name="Oren-Young L."/>
            <person name="Sieber C.M."/>
            <person name="Novak O."/>
            <person name="Pencik A."/>
            <person name="Tarkowska D."/>
            <person name="Hromadova K."/>
            <person name="Freeman S."/>
            <person name="Maymon M."/>
            <person name="Elazar M."/>
            <person name="Youssef S.A."/>
            <person name="El-Shabrawy E.S.M."/>
            <person name="Shalaby A.B.A."/>
            <person name="Houterman P."/>
            <person name="Brock N.L."/>
            <person name="Burkhardt I."/>
            <person name="Tsavkelova E.A."/>
            <person name="Dickschat J.S."/>
            <person name="Galuszka P."/>
            <person name="Gueldener U."/>
            <person name="Tudzynski B."/>
        </authorList>
    </citation>
    <scope>NUCLEOTIDE SEQUENCE [LARGE SCALE GENOMIC DNA]</scope>
    <source>
        <strain evidence="3">ET1</strain>
    </source>
</reference>
<keyword evidence="1" id="KW-0812">Transmembrane</keyword>
<dbReference type="Proteomes" id="UP000183971">
    <property type="component" value="Unassembled WGS sequence"/>
</dbReference>
<dbReference type="AlphaFoldDB" id="A0A1L7VH84"/>
<gene>
    <name evidence="2" type="ORF">FPRO_04651</name>
</gene>
<accession>A0A1L7VH84</accession>
<sequence length="151" mass="16670">MATKGAKPKLIAYLMFLLGLVAIGTGYYMALIIRGNLAHQKKGCFCVSLQMLAVVRTTCLTSIPTPSAFSCMTESDDQLKRSGQQSCLIWHGTHNTRVCNHATLTGKTPRMKNIASIAMSLIDDLDILSRQQMITAVLSLHLRRTGRNDTW</sequence>
<proteinExistence type="predicted"/>
<organism evidence="2 3">
    <name type="scientific">Fusarium proliferatum (strain ET1)</name>
    <name type="common">Orchid endophyte fungus</name>
    <dbReference type="NCBI Taxonomy" id="1227346"/>
    <lineage>
        <taxon>Eukaryota</taxon>
        <taxon>Fungi</taxon>
        <taxon>Dikarya</taxon>
        <taxon>Ascomycota</taxon>
        <taxon>Pezizomycotina</taxon>
        <taxon>Sordariomycetes</taxon>
        <taxon>Hypocreomycetidae</taxon>
        <taxon>Hypocreales</taxon>
        <taxon>Nectriaceae</taxon>
        <taxon>Fusarium</taxon>
        <taxon>Fusarium fujikuroi species complex</taxon>
    </lineage>
</organism>
<dbReference type="GeneID" id="42049535"/>
<comment type="caution">
    <text evidence="2">The sequence shown here is derived from an EMBL/GenBank/DDBJ whole genome shotgun (WGS) entry which is preliminary data.</text>
</comment>
<keyword evidence="1" id="KW-0472">Membrane</keyword>
<evidence type="ECO:0000313" key="2">
    <source>
        <dbReference type="EMBL" id="CZR39754.1"/>
    </source>
</evidence>
<dbReference type="RefSeq" id="XP_031080347.1">
    <property type="nucleotide sequence ID" value="XM_031230186.1"/>
</dbReference>
<dbReference type="EMBL" id="FJOF01000004">
    <property type="protein sequence ID" value="CZR39754.1"/>
    <property type="molecule type" value="Genomic_DNA"/>
</dbReference>
<name>A0A1L7VH84_FUSPR</name>